<organism evidence="1">
    <name type="scientific">marine sediment metagenome</name>
    <dbReference type="NCBI Taxonomy" id="412755"/>
    <lineage>
        <taxon>unclassified sequences</taxon>
        <taxon>metagenomes</taxon>
        <taxon>ecological metagenomes</taxon>
    </lineage>
</organism>
<sequence>VGFGNDDTAVERMKLLHSYNVDVFPMVYKGADGKEPARRIMKVDDIFWHGSRRNINKFLRLVGRLPE</sequence>
<gene>
    <name evidence="1" type="ORF">S06H3_16380</name>
</gene>
<dbReference type="AlphaFoldDB" id="X1LB99"/>
<protein>
    <submittedName>
        <fullName evidence="1">Uncharacterized protein</fullName>
    </submittedName>
</protein>
<name>X1LB99_9ZZZZ</name>
<feature type="non-terminal residue" evidence="1">
    <location>
        <position position="1"/>
    </location>
</feature>
<dbReference type="EMBL" id="BARV01008100">
    <property type="protein sequence ID" value="GAI16378.1"/>
    <property type="molecule type" value="Genomic_DNA"/>
</dbReference>
<reference evidence="1" key="1">
    <citation type="journal article" date="2014" name="Front. Microbiol.">
        <title>High frequency of phylogenetically diverse reductive dehalogenase-homologous genes in deep subseafloor sedimentary metagenomes.</title>
        <authorList>
            <person name="Kawai M."/>
            <person name="Futagami T."/>
            <person name="Toyoda A."/>
            <person name="Takaki Y."/>
            <person name="Nishi S."/>
            <person name="Hori S."/>
            <person name="Arai W."/>
            <person name="Tsubouchi T."/>
            <person name="Morono Y."/>
            <person name="Uchiyama I."/>
            <person name="Ito T."/>
            <person name="Fujiyama A."/>
            <person name="Inagaki F."/>
            <person name="Takami H."/>
        </authorList>
    </citation>
    <scope>NUCLEOTIDE SEQUENCE</scope>
    <source>
        <strain evidence="1">Expedition CK06-06</strain>
    </source>
</reference>
<accession>X1LB99</accession>
<proteinExistence type="predicted"/>
<evidence type="ECO:0000313" key="1">
    <source>
        <dbReference type="EMBL" id="GAI16378.1"/>
    </source>
</evidence>
<comment type="caution">
    <text evidence="1">The sequence shown here is derived from an EMBL/GenBank/DDBJ whole genome shotgun (WGS) entry which is preliminary data.</text>
</comment>